<dbReference type="RefSeq" id="WP_081182623.1">
    <property type="nucleotide sequence ID" value="NZ_MJEA01000002.1"/>
</dbReference>
<dbReference type="PANTHER" id="PTHR40078">
    <property type="entry name" value="INTEGRAL MEMBRANE PROTEIN-RELATED"/>
    <property type="match status" value="1"/>
</dbReference>
<name>A0A1V8YMU3_9ENTE</name>
<reference evidence="2 3" key="1">
    <citation type="journal article" date="2017" name="BMC Microbiol.">
        <title>Comparative genomics of Enterococcus spp. isolated from bovine feces.</title>
        <authorList>
            <person name="Beukers A.G."/>
            <person name="Zaheer R."/>
            <person name="Goji N."/>
            <person name="Amoako K.K."/>
            <person name="Chaves A.V."/>
            <person name="Ward M.P."/>
            <person name="McAllister T.A."/>
        </authorList>
    </citation>
    <scope>NUCLEOTIDE SEQUENCE [LARGE SCALE GENOMIC DNA]</scope>
    <source>
        <strain evidence="2 3">F1129D 143</strain>
    </source>
</reference>
<organism evidence="2 3">
    <name type="scientific">Enterococcus villorum</name>
    <dbReference type="NCBI Taxonomy" id="112904"/>
    <lineage>
        <taxon>Bacteria</taxon>
        <taxon>Bacillati</taxon>
        <taxon>Bacillota</taxon>
        <taxon>Bacilli</taxon>
        <taxon>Lactobacillales</taxon>
        <taxon>Enterococcaceae</taxon>
        <taxon>Enterococcus</taxon>
    </lineage>
</organism>
<feature type="transmembrane region" description="Helical" evidence="1">
    <location>
        <begin position="74"/>
        <end position="92"/>
    </location>
</feature>
<evidence type="ECO:0008006" key="4">
    <source>
        <dbReference type="Google" id="ProtNLM"/>
    </source>
</evidence>
<feature type="transmembrane region" description="Helical" evidence="1">
    <location>
        <begin position="49"/>
        <end position="69"/>
    </location>
</feature>
<protein>
    <recommendedName>
        <fullName evidence="4">YitT family protein</fullName>
    </recommendedName>
</protein>
<gene>
    <name evidence="2" type="ORF">BH747_03565</name>
</gene>
<dbReference type="EMBL" id="MJEA01000002">
    <property type="protein sequence ID" value="OQO71088.1"/>
    <property type="molecule type" value="Genomic_DNA"/>
</dbReference>
<dbReference type="OrthoDB" id="1902994at2"/>
<keyword evidence="1" id="KW-1133">Transmembrane helix</keyword>
<keyword evidence="1" id="KW-0812">Transmembrane</keyword>
<dbReference type="InterPro" id="IPR038750">
    <property type="entry name" value="YczE/YyaS-like"/>
</dbReference>
<dbReference type="STRING" id="112904.BH747_03565"/>
<dbReference type="PANTHER" id="PTHR40078:SF1">
    <property type="entry name" value="INTEGRAL MEMBRANE PROTEIN"/>
    <property type="match status" value="1"/>
</dbReference>
<evidence type="ECO:0000313" key="2">
    <source>
        <dbReference type="EMBL" id="OQO71088.1"/>
    </source>
</evidence>
<dbReference type="Pfam" id="PF19700">
    <property type="entry name" value="DUF6198"/>
    <property type="match status" value="1"/>
</dbReference>
<dbReference type="AlphaFoldDB" id="A0A1V8YMU3"/>
<feature type="transmembrane region" description="Helical" evidence="1">
    <location>
        <begin position="159"/>
        <end position="187"/>
    </location>
</feature>
<proteinExistence type="predicted"/>
<comment type="caution">
    <text evidence="2">The sequence shown here is derived from an EMBL/GenBank/DDBJ whole genome shotgun (WGS) entry which is preliminary data.</text>
</comment>
<sequence length="197" mass="20847">MEKIQIKKLMQVILGTSMIALAVTLLVTAHKGADTISVFLLGMLTIFDIPFWVASLIFNACVLGVVAIFDRKELGVGSLINGFGLGLLIGLLEPWLNKLSVNMAGYSIVAVILAPILFGIGAGLYVSSNKGSAALEALTQLIFKFTRISLKFIRIGLDALMVIVGVLLGAPIGIGTLLCVLAIGPIFEMTMKSLNGK</sequence>
<feature type="transmembrane region" description="Helical" evidence="1">
    <location>
        <begin position="104"/>
        <end position="126"/>
    </location>
</feature>
<dbReference type="Proteomes" id="UP000192477">
    <property type="component" value="Unassembled WGS sequence"/>
</dbReference>
<accession>A0A1V8YMU3</accession>
<feature type="transmembrane region" description="Helical" evidence="1">
    <location>
        <begin position="12"/>
        <end position="29"/>
    </location>
</feature>
<keyword evidence="1" id="KW-0472">Membrane</keyword>
<evidence type="ECO:0000256" key="1">
    <source>
        <dbReference type="SAM" id="Phobius"/>
    </source>
</evidence>
<evidence type="ECO:0000313" key="3">
    <source>
        <dbReference type="Proteomes" id="UP000192477"/>
    </source>
</evidence>